<dbReference type="InterPro" id="IPR003959">
    <property type="entry name" value="ATPase_AAA_core"/>
</dbReference>
<accession>A0A4P2QPC6</accession>
<protein>
    <recommendedName>
        <fullName evidence="5">AAA+ ATPase domain-containing protein</fullName>
    </recommendedName>
</protein>
<proteinExistence type="predicted"/>
<feature type="domain" description="Rad50/SbcC-type AAA" evidence="2">
    <location>
        <begin position="10"/>
        <end position="65"/>
    </location>
</feature>
<dbReference type="AlphaFoldDB" id="A0A4P2QPC6"/>
<evidence type="ECO:0000313" key="4">
    <source>
        <dbReference type="Proteomes" id="UP000295497"/>
    </source>
</evidence>
<organism evidence="3 4">
    <name type="scientific">Sorangium cellulosum</name>
    <name type="common">Polyangium cellulosum</name>
    <dbReference type="NCBI Taxonomy" id="56"/>
    <lineage>
        <taxon>Bacteria</taxon>
        <taxon>Pseudomonadati</taxon>
        <taxon>Myxococcota</taxon>
        <taxon>Polyangia</taxon>
        <taxon>Polyangiales</taxon>
        <taxon>Polyangiaceae</taxon>
        <taxon>Sorangium</taxon>
    </lineage>
</organism>
<dbReference type="InterPro" id="IPR027417">
    <property type="entry name" value="P-loop_NTPase"/>
</dbReference>
<evidence type="ECO:0008006" key="5">
    <source>
        <dbReference type="Google" id="ProtNLM"/>
    </source>
</evidence>
<dbReference type="GO" id="GO:0005524">
    <property type="term" value="F:ATP binding"/>
    <property type="evidence" value="ECO:0007669"/>
    <property type="project" value="InterPro"/>
</dbReference>
<dbReference type="Pfam" id="PF13304">
    <property type="entry name" value="AAA_21"/>
    <property type="match status" value="1"/>
</dbReference>
<dbReference type="RefSeq" id="WP_129575701.1">
    <property type="nucleotide sequence ID" value="NZ_CP012672.1"/>
</dbReference>
<evidence type="ECO:0000259" key="1">
    <source>
        <dbReference type="Pfam" id="PF13304"/>
    </source>
</evidence>
<dbReference type="GO" id="GO:0016887">
    <property type="term" value="F:ATP hydrolysis activity"/>
    <property type="evidence" value="ECO:0007669"/>
    <property type="project" value="InterPro"/>
</dbReference>
<dbReference type="Proteomes" id="UP000295497">
    <property type="component" value="Chromosome"/>
</dbReference>
<dbReference type="PANTHER" id="PTHR43581">
    <property type="entry name" value="ATP/GTP PHOSPHATASE"/>
    <property type="match status" value="1"/>
</dbReference>
<dbReference type="Pfam" id="PF13476">
    <property type="entry name" value="AAA_23"/>
    <property type="match status" value="1"/>
</dbReference>
<evidence type="ECO:0000313" key="3">
    <source>
        <dbReference type="EMBL" id="AUX32017.1"/>
    </source>
</evidence>
<dbReference type="PANTHER" id="PTHR43581:SF2">
    <property type="entry name" value="EXCINUCLEASE ATPASE SUBUNIT"/>
    <property type="match status" value="1"/>
</dbReference>
<gene>
    <name evidence="3" type="ORF">SOCE836_041530</name>
</gene>
<feature type="domain" description="ATPase AAA-type core" evidence="1">
    <location>
        <begin position="204"/>
        <end position="342"/>
    </location>
</feature>
<dbReference type="InterPro" id="IPR038729">
    <property type="entry name" value="Rad50/SbcC_AAA"/>
</dbReference>
<reference evidence="3 4" key="1">
    <citation type="submission" date="2015-09" db="EMBL/GenBank/DDBJ databases">
        <title>Sorangium comparison.</title>
        <authorList>
            <person name="Zaburannyi N."/>
            <person name="Bunk B."/>
            <person name="Overmann J."/>
            <person name="Mueller R."/>
        </authorList>
    </citation>
    <scope>NUCLEOTIDE SEQUENCE [LARGE SCALE GENOMIC DNA]</scope>
    <source>
        <strain evidence="3 4">So ce836</strain>
    </source>
</reference>
<evidence type="ECO:0000259" key="2">
    <source>
        <dbReference type="Pfam" id="PF13476"/>
    </source>
</evidence>
<name>A0A4P2QPC6_SORCE</name>
<dbReference type="Gene3D" id="3.40.50.300">
    <property type="entry name" value="P-loop containing nucleotide triphosphate hydrolases"/>
    <property type="match status" value="2"/>
</dbReference>
<dbReference type="InterPro" id="IPR051396">
    <property type="entry name" value="Bact_Antivir_Def_Nuclease"/>
</dbReference>
<dbReference type="EMBL" id="CP012672">
    <property type="protein sequence ID" value="AUX32017.1"/>
    <property type="molecule type" value="Genomic_DNA"/>
</dbReference>
<dbReference type="SUPFAM" id="SSF52540">
    <property type="entry name" value="P-loop containing nucleoside triphosphate hydrolases"/>
    <property type="match status" value="1"/>
</dbReference>
<dbReference type="GO" id="GO:0006302">
    <property type="term" value="P:double-strand break repair"/>
    <property type="evidence" value="ECO:0007669"/>
    <property type="project" value="InterPro"/>
</dbReference>
<sequence>MYLRSFTARSIKCFADVRFDFPASSEESYAGWNVILGANATGKTTLLQAIAVALVGPSPAMRLVSPTAWVRRDEPYGALEASFLRGENDVADGAPRKDPYRASFAVVGDQPTTLDGLEFAAPQIVLRGNPKDKEHRGLLRGPYAANKAGWLVCAYGAFRRFTGGAEDDLTYEPGRAGRVASLFRESVALKRDLDWLPRLYARSLDTHAPDAPRAQQEYQIVRKLLDQLLPSPVQISDVDTQKVYFSAPGATRVDLLELSDGYRSFLALVMDLLRQMTDVFEGVAGLVEQGEGGALSVRADGVVLVDEVDLHLHPTWQREIGPRLQQVFPRLQFIVSSHSPFIAQAATRDGLFVLHAGSTNAPVHVIRPAPAVSGWTADQILLSPLFGLTDTRDPATEVLLKEHAVLRGKAKFEKLDAADHKRLIEIEQALAERLTAPGELRKEDVDAAVKLAADKVRRMLDAKAGPTSSR</sequence>